<dbReference type="InterPro" id="IPR000089">
    <property type="entry name" value="Biotin_lipoyl"/>
</dbReference>
<keyword evidence="13" id="KW-1185">Reference proteome</keyword>
<dbReference type="PROSITE" id="PS50979">
    <property type="entry name" value="BC"/>
    <property type="match status" value="1"/>
</dbReference>
<evidence type="ECO:0000256" key="7">
    <source>
        <dbReference type="PROSITE-ProRule" id="PRU00409"/>
    </source>
</evidence>
<keyword evidence="3" id="KW-0436">Ligase</keyword>
<keyword evidence="5 7" id="KW-0067">ATP-binding</keyword>
<sequence>MSIQTVLVANRGEIAVRIIRSCRELGLRSVAVYSDADAEALHVRLADEAHRIGPAPARASYLDVDALLGAAKAAGADAVHPGYGLLSEDAGFAEAVAGAGLVFVGPSAEVIARMGDKVAARALAEECGIPVPPGTGDLTVDEAAAAAERLGFPLVVKASFGGGGRGMRVVHSACELAEAMAAAGREAGAAFGRSEVHLERYLERPRHVEVQVIGDAHGSVVHLGDRDCSVQRRHQKLIEEAPAFGLSEGLRSRLLDSAVTLAREVGYVGAGTVEFLVVPETVRTEGEFFFLEMNTRLQVEHGVTELVTGLDIVATQLRVADGAPLPFGQEDVRISGHAVQARIAAEDPWADFRPAPGAITGLALPVGPGVRNDFGVDAGGGPGSRVAPEYDSMFGKVLAHGADRDAARRRLIAALDELRVEGVPTTAPYLREVLRSESFTAGTHDTGSVQREWAPDPATRPAPAGGPAGAATTGTTGRGGAVGAGGAGSLLGAGRAVVPARRVRIATDRGPVEVAVYGRTVRPGAAVTASSRPTRESAAGSGAAASAAGTVPVAPMDATVVEVRVQPGQELGPGDVIAVLEAMKMEMVIRTEVGGRVGEVLAAPGAPIAAGSPLITLT</sequence>
<dbReference type="Gene3D" id="3.30.470.20">
    <property type="entry name" value="ATP-grasp fold, B domain"/>
    <property type="match status" value="1"/>
</dbReference>
<evidence type="ECO:0000256" key="8">
    <source>
        <dbReference type="SAM" id="MobiDB-lite"/>
    </source>
</evidence>
<accession>A0ABP8WA57</accession>
<evidence type="ECO:0000313" key="13">
    <source>
        <dbReference type="Proteomes" id="UP001500325"/>
    </source>
</evidence>
<gene>
    <name evidence="12" type="ORF">GCM10023215_17010</name>
</gene>
<dbReference type="PROSITE" id="PS00866">
    <property type="entry name" value="CPSASE_1"/>
    <property type="match status" value="1"/>
</dbReference>
<dbReference type="Pfam" id="PF02786">
    <property type="entry name" value="CPSase_L_D2"/>
    <property type="match status" value="1"/>
</dbReference>
<evidence type="ECO:0000256" key="2">
    <source>
        <dbReference type="ARBA" id="ARBA00013263"/>
    </source>
</evidence>
<evidence type="ECO:0000259" key="10">
    <source>
        <dbReference type="PROSITE" id="PS50975"/>
    </source>
</evidence>
<evidence type="ECO:0000256" key="5">
    <source>
        <dbReference type="ARBA" id="ARBA00022840"/>
    </source>
</evidence>
<feature type="domain" description="Biotin carboxylation" evidence="11">
    <location>
        <begin position="2"/>
        <end position="454"/>
    </location>
</feature>
<dbReference type="Pfam" id="PF00289">
    <property type="entry name" value="Biotin_carb_N"/>
    <property type="match status" value="1"/>
</dbReference>
<dbReference type="InterPro" id="IPR011054">
    <property type="entry name" value="Rudment_hybrid_motif"/>
</dbReference>
<feature type="compositionally biased region" description="Low complexity" evidence="8">
    <location>
        <begin position="455"/>
        <end position="475"/>
    </location>
</feature>
<feature type="domain" description="ATP-grasp" evidence="10">
    <location>
        <begin position="121"/>
        <end position="321"/>
    </location>
</feature>
<reference evidence="13" key="1">
    <citation type="journal article" date="2019" name="Int. J. Syst. Evol. Microbiol.">
        <title>The Global Catalogue of Microorganisms (GCM) 10K type strain sequencing project: providing services to taxonomists for standard genome sequencing and annotation.</title>
        <authorList>
            <consortium name="The Broad Institute Genomics Platform"/>
            <consortium name="The Broad Institute Genome Sequencing Center for Infectious Disease"/>
            <person name="Wu L."/>
            <person name="Ma J."/>
        </authorList>
    </citation>
    <scope>NUCLEOTIDE SEQUENCE [LARGE SCALE GENOMIC DNA]</scope>
    <source>
        <strain evidence="13">JCM 18055</strain>
    </source>
</reference>
<dbReference type="SMART" id="SM00878">
    <property type="entry name" value="Biotin_carb_C"/>
    <property type="match status" value="1"/>
</dbReference>
<evidence type="ECO:0000256" key="1">
    <source>
        <dbReference type="ARBA" id="ARBA00001953"/>
    </source>
</evidence>
<dbReference type="InterPro" id="IPR050856">
    <property type="entry name" value="Biotin_carboxylase_complex"/>
</dbReference>
<name>A0ABP8WA57_9PSEU</name>
<proteinExistence type="predicted"/>
<dbReference type="InterPro" id="IPR016185">
    <property type="entry name" value="PreATP-grasp_dom_sf"/>
</dbReference>
<dbReference type="CDD" id="cd06850">
    <property type="entry name" value="biotinyl_domain"/>
    <property type="match status" value="1"/>
</dbReference>
<evidence type="ECO:0000259" key="9">
    <source>
        <dbReference type="PROSITE" id="PS50968"/>
    </source>
</evidence>
<protein>
    <recommendedName>
        <fullName evidence="2">biotin carboxylase</fullName>
        <ecNumber evidence="2">6.3.4.14</ecNumber>
    </recommendedName>
</protein>
<comment type="cofactor">
    <cofactor evidence="1">
        <name>biotin</name>
        <dbReference type="ChEBI" id="CHEBI:57586"/>
    </cofactor>
</comment>
<feature type="region of interest" description="Disordered" evidence="8">
    <location>
        <begin position="441"/>
        <end position="481"/>
    </location>
</feature>
<dbReference type="Proteomes" id="UP001500325">
    <property type="component" value="Unassembled WGS sequence"/>
</dbReference>
<comment type="caution">
    <text evidence="12">The sequence shown here is derived from an EMBL/GenBank/DDBJ whole genome shotgun (WGS) entry which is preliminary data.</text>
</comment>
<dbReference type="InterPro" id="IPR005481">
    <property type="entry name" value="BC-like_N"/>
</dbReference>
<dbReference type="InterPro" id="IPR011761">
    <property type="entry name" value="ATP-grasp"/>
</dbReference>
<dbReference type="Pfam" id="PF02785">
    <property type="entry name" value="Biotin_carb_C"/>
    <property type="match status" value="1"/>
</dbReference>
<dbReference type="InterPro" id="IPR011053">
    <property type="entry name" value="Single_hybrid_motif"/>
</dbReference>
<dbReference type="PROSITE" id="PS50968">
    <property type="entry name" value="BIOTINYL_LIPOYL"/>
    <property type="match status" value="1"/>
</dbReference>
<dbReference type="PANTHER" id="PTHR18866:SF33">
    <property type="entry name" value="METHYLCROTONOYL-COA CARBOXYLASE SUBUNIT ALPHA, MITOCHONDRIAL-RELATED"/>
    <property type="match status" value="1"/>
</dbReference>
<evidence type="ECO:0000256" key="4">
    <source>
        <dbReference type="ARBA" id="ARBA00022741"/>
    </source>
</evidence>
<evidence type="ECO:0000259" key="11">
    <source>
        <dbReference type="PROSITE" id="PS50979"/>
    </source>
</evidence>
<dbReference type="RefSeq" id="WP_345379577.1">
    <property type="nucleotide sequence ID" value="NZ_BAABIC010000005.1"/>
</dbReference>
<dbReference type="EMBL" id="BAABIC010000005">
    <property type="protein sequence ID" value="GAA4683302.1"/>
    <property type="molecule type" value="Genomic_DNA"/>
</dbReference>
<evidence type="ECO:0000313" key="12">
    <source>
        <dbReference type="EMBL" id="GAA4683302.1"/>
    </source>
</evidence>
<dbReference type="SUPFAM" id="SSF51230">
    <property type="entry name" value="Single hybrid motif"/>
    <property type="match status" value="1"/>
</dbReference>
<dbReference type="PROSITE" id="PS50975">
    <property type="entry name" value="ATP_GRASP"/>
    <property type="match status" value="1"/>
</dbReference>
<dbReference type="InterPro" id="IPR011764">
    <property type="entry name" value="Biotin_carboxylation_dom"/>
</dbReference>
<dbReference type="Pfam" id="PF00364">
    <property type="entry name" value="Biotin_lipoyl"/>
    <property type="match status" value="1"/>
</dbReference>
<dbReference type="PANTHER" id="PTHR18866">
    <property type="entry name" value="CARBOXYLASE:PYRUVATE/ACETYL-COA/PROPIONYL-COA CARBOXYLASE"/>
    <property type="match status" value="1"/>
</dbReference>
<dbReference type="InterPro" id="IPR005479">
    <property type="entry name" value="CPAse_ATP-bd"/>
</dbReference>
<dbReference type="Gene3D" id="2.40.50.100">
    <property type="match status" value="1"/>
</dbReference>
<evidence type="ECO:0000256" key="6">
    <source>
        <dbReference type="ARBA" id="ARBA00023267"/>
    </source>
</evidence>
<keyword evidence="6" id="KW-0092">Biotin</keyword>
<evidence type="ECO:0000256" key="3">
    <source>
        <dbReference type="ARBA" id="ARBA00022598"/>
    </source>
</evidence>
<dbReference type="PROSITE" id="PS00867">
    <property type="entry name" value="CPSASE_2"/>
    <property type="match status" value="1"/>
</dbReference>
<keyword evidence="4 7" id="KW-0547">Nucleotide-binding</keyword>
<dbReference type="SUPFAM" id="SSF52440">
    <property type="entry name" value="PreATP-grasp domain"/>
    <property type="match status" value="1"/>
</dbReference>
<dbReference type="EC" id="6.3.4.14" evidence="2"/>
<organism evidence="12 13">
    <name type="scientific">Pseudonocardia yuanmonensis</name>
    <dbReference type="NCBI Taxonomy" id="1095914"/>
    <lineage>
        <taxon>Bacteria</taxon>
        <taxon>Bacillati</taxon>
        <taxon>Actinomycetota</taxon>
        <taxon>Actinomycetes</taxon>
        <taxon>Pseudonocardiales</taxon>
        <taxon>Pseudonocardiaceae</taxon>
        <taxon>Pseudonocardia</taxon>
    </lineage>
</organism>
<dbReference type="InterPro" id="IPR005482">
    <property type="entry name" value="Biotin_COase_C"/>
</dbReference>
<dbReference type="SUPFAM" id="SSF51246">
    <property type="entry name" value="Rudiment single hybrid motif"/>
    <property type="match status" value="1"/>
</dbReference>
<feature type="domain" description="Lipoyl-binding" evidence="9">
    <location>
        <begin position="542"/>
        <end position="618"/>
    </location>
</feature>
<dbReference type="SUPFAM" id="SSF56059">
    <property type="entry name" value="Glutathione synthetase ATP-binding domain-like"/>
    <property type="match status" value="1"/>
</dbReference>